<dbReference type="InterPro" id="IPR013212">
    <property type="entry name" value="Mad3/Bub1_I"/>
</dbReference>
<comment type="caution">
    <text evidence="9">The sequence shown here is derived from an EMBL/GenBank/DDBJ whole genome shotgun (WGS) entry which is preliminary data.</text>
</comment>
<comment type="subcellular location">
    <subcellularLocation>
        <location evidence="1">Chromosome</location>
        <location evidence="1">Centromere</location>
        <location evidence="1">Kinetochore</location>
    </subcellularLocation>
</comment>
<evidence type="ECO:0000313" key="10">
    <source>
        <dbReference type="Proteomes" id="UP000769528"/>
    </source>
</evidence>
<evidence type="ECO:0000259" key="7">
    <source>
        <dbReference type="PROSITE" id="PS50011"/>
    </source>
</evidence>
<dbReference type="SUPFAM" id="SSF56112">
    <property type="entry name" value="Protein kinase-like (PK-like)"/>
    <property type="match status" value="1"/>
</dbReference>
<dbReference type="GO" id="GO:0005634">
    <property type="term" value="C:nucleus"/>
    <property type="evidence" value="ECO:0007669"/>
    <property type="project" value="TreeGrafter"/>
</dbReference>
<dbReference type="PROSITE" id="PS50011">
    <property type="entry name" value="PROTEIN_KINASE_DOM"/>
    <property type="match status" value="1"/>
</dbReference>
<evidence type="ECO:0000259" key="8">
    <source>
        <dbReference type="PROSITE" id="PS51489"/>
    </source>
</evidence>
<reference evidence="9" key="1">
    <citation type="journal article" date="2021" name="Open Biol.">
        <title>Shared evolutionary footprints suggest mitochondrial oxidative damage underlies multiple complex I losses in fungi.</title>
        <authorList>
            <person name="Schikora-Tamarit M.A."/>
            <person name="Marcet-Houben M."/>
            <person name="Nosek J."/>
            <person name="Gabaldon T."/>
        </authorList>
    </citation>
    <scope>NUCLEOTIDE SEQUENCE</scope>
    <source>
        <strain evidence="9">CBS6341</strain>
    </source>
</reference>
<evidence type="ECO:0000256" key="1">
    <source>
        <dbReference type="ARBA" id="ARBA00004629"/>
    </source>
</evidence>
<evidence type="ECO:0000256" key="4">
    <source>
        <dbReference type="ARBA" id="ARBA00023328"/>
    </source>
</evidence>
<keyword evidence="3" id="KW-0995">Kinetochore</keyword>
<keyword evidence="2" id="KW-0158">Chromosome</keyword>
<dbReference type="GO" id="GO:0005524">
    <property type="term" value="F:ATP binding"/>
    <property type="evidence" value="ECO:0007669"/>
    <property type="project" value="InterPro"/>
</dbReference>
<name>A0A9P8PI46_9ASCO</name>
<keyword evidence="10" id="KW-1185">Reference proteome</keyword>
<dbReference type="GO" id="GO:0004672">
    <property type="term" value="F:protein kinase activity"/>
    <property type="evidence" value="ECO:0007669"/>
    <property type="project" value="InterPro"/>
</dbReference>
<reference evidence="9" key="2">
    <citation type="submission" date="2021-01" db="EMBL/GenBank/DDBJ databases">
        <authorList>
            <person name="Schikora-Tamarit M.A."/>
        </authorList>
    </citation>
    <scope>NUCLEOTIDE SEQUENCE</scope>
    <source>
        <strain evidence="9">CBS6341</strain>
    </source>
</reference>
<dbReference type="PROSITE" id="PS51489">
    <property type="entry name" value="BUB1_N"/>
    <property type="match status" value="1"/>
</dbReference>
<evidence type="ECO:0008006" key="11">
    <source>
        <dbReference type="Google" id="ProtNLM"/>
    </source>
</evidence>
<dbReference type="SMART" id="SM00777">
    <property type="entry name" value="Mad3_BUB1_I"/>
    <property type="match status" value="1"/>
</dbReference>
<dbReference type="InterPro" id="IPR015661">
    <property type="entry name" value="Bub1/Mad3"/>
</dbReference>
<dbReference type="Pfam" id="PF08171">
    <property type="entry name" value="Mad3_BUB1_II"/>
    <property type="match status" value="1"/>
</dbReference>
<dbReference type="SMART" id="SM00220">
    <property type="entry name" value="S_TKc"/>
    <property type="match status" value="1"/>
</dbReference>
<dbReference type="InterPro" id="IPR011009">
    <property type="entry name" value="Kinase-like_dom_sf"/>
</dbReference>
<keyword evidence="4" id="KW-0137">Centromere</keyword>
<dbReference type="OrthoDB" id="248495at2759"/>
<dbReference type="Gene3D" id="6.10.20.170">
    <property type="match status" value="1"/>
</dbReference>
<dbReference type="CDD" id="cd13981">
    <property type="entry name" value="STKc_Bub1_BubR1"/>
    <property type="match status" value="1"/>
</dbReference>
<dbReference type="InterPro" id="IPR012572">
    <property type="entry name" value="Mad3/Bub1_II"/>
</dbReference>
<evidence type="ECO:0000313" key="9">
    <source>
        <dbReference type="EMBL" id="KAH3672247.1"/>
    </source>
</evidence>
<keyword evidence="5" id="KW-0175">Coiled coil</keyword>
<dbReference type="GO" id="GO:0051754">
    <property type="term" value="P:meiotic sister chromatid cohesion, centromeric"/>
    <property type="evidence" value="ECO:0007669"/>
    <property type="project" value="TreeGrafter"/>
</dbReference>
<dbReference type="PANTHER" id="PTHR14030:SF4">
    <property type="entry name" value="BUB1 KINASE, ISOFORM A-RELATED"/>
    <property type="match status" value="1"/>
</dbReference>
<evidence type="ECO:0000256" key="3">
    <source>
        <dbReference type="ARBA" id="ARBA00022838"/>
    </source>
</evidence>
<protein>
    <recommendedName>
        <fullName evidence="11">Protein kinase domain-containing protein</fullName>
    </recommendedName>
</protein>
<dbReference type="Gene3D" id="1.25.40.430">
    <property type="match status" value="1"/>
</dbReference>
<dbReference type="InterPro" id="IPR008271">
    <property type="entry name" value="Ser/Thr_kinase_AS"/>
</dbReference>
<dbReference type="Pfam" id="PF08311">
    <property type="entry name" value="Mad3_BUB1_I"/>
    <property type="match status" value="1"/>
</dbReference>
<dbReference type="GO" id="GO:0000776">
    <property type="term" value="C:kinetochore"/>
    <property type="evidence" value="ECO:0007669"/>
    <property type="project" value="UniProtKB-KW"/>
</dbReference>
<feature type="domain" description="BUB1 N-terminal" evidence="8">
    <location>
        <begin position="54"/>
        <end position="220"/>
    </location>
</feature>
<evidence type="ECO:0000256" key="5">
    <source>
        <dbReference type="SAM" id="Coils"/>
    </source>
</evidence>
<dbReference type="Gene3D" id="1.10.510.10">
    <property type="entry name" value="Transferase(Phosphotransferase) domain 1"/>
    <property type="match status" value="1"/>
</dbReference>
<dbReference type="EMBL" id="JAEUBF010001168">
    <property type="protein sequence ID" value="KAH3672247.1"/>
    <property type="molecule type" value="Genomic_DNA"/>
</dbReference>
<gene>
    <name evidence="9" type="ORF">WICMUC_004342</name>
</gene>
<dbReference type="AlphaFoldDB" id="A0A9P8PI46"/>
<dbReference type="Proteomes" id="UP000769528">
    <property type="component" value="Unassembled WGS sequence"/>
</dbReference>
<accession>A0A9P8PI46</accession>
<proteinExistence type="predicted"/>
<dbReference type="PANTHER" id="PTHR14030">
    <property type="entry name" value="MITOTIC CHECKPOINT SERINE/THREONINE-PROTEIN KINASE BUB1"/>
    <property type="match status" value="1"/>
</dbReference>
<feature type="coiled-coil region" evidence="5">
    <location>
        <begin position="180"/>
        <end position="207"/>
    </location>
</feature>
<evidence type="ECO:0000256" key="2">
    <source>
        <dbReference type="ARBA" id="ARBA00022454"/>
    </source>
</evidence>
<dbReference type="GO" id="GO:0007094">
    <property type="term" value="P:mitotic spindle assembly checkpoint signaling"/>
    <property type="evidence" value="ECO:0007669"/>
    <property type="project" value="InterPro"/>
</dbReference>
<sequence>MDIYHDAVDFETIEDQKENIEPTRDGHSATALKSLFTTPNPQLKKKQFEERVKIEESLKDIDELDDPLQPYLDYIQWINNNYPSGHTVESGLIQVLERCSSQFRDVLYYKNDPRYLKVWLNYAKYSENPRDIFVYLSRKEIGKSLALYYEEYANYLEVNNRNFQAEKVYLEGIRHMARPIARLQRRYNEFTVRYKQKEQQQEDLLKNEPQSPVFPVRSALAVKSGGSLFSYDAPKSSQKRKLDVFNDDDEENEKNSPIGRGGWDNLGTSKYRNKENKLEAQPWAGEMLKQNGKSSSLKSSTNKISVFKDDFASHDTSFPVYKIIKTPGKKTEKVDLNFDLLYQKNEEYCIEEILFMMRNNNIKSVPAEEIEVDRPIEASKNLPITNNPLIPKNSKSKKNIESETIHLQIPNLKSKASPTKTFFTKSAAEEVYSMFNQNINDDKEKANLYDEDNEFVYEYTEQLTAHSHQNKTILNDLTEQNPKTTSEIEIPLVECVVNPEDENLKGLLLKDLSPSLSTYNGFYNYSSNMNMCSTLKKNINLKQTRHVFIEFKGNQDTYNLRTLLGEGGYASVYLAESMEGDLKAIKSQRPASSWEFYILKQIEKRLHGKDVLKSIIACKEIHLFEDESYLVLDYINKGTILDIVNLYRSNGQNVDEHLVIFLTIELLKVIESLHSINIIHGDLKPDNCMLRFNDASSDDKNKNSRGIKLIDFGRSIDMTLFPKNSEFRSSWKTDQQDCSEMREGKTWTYQADYYGIAGIIHTMLFGSFIETAHDGGKYKLANSLKRYWQQELWEPLFDTLINSSSFGKLPITDQIKDNRLKFEEWLEKNGSPLIAIIRNIETGIK</sequence>
<dbReference type="GO" id="GO:0032991">
    <property type="term" value="C:protein-containing complex"/>
    <property type="evidence" value="ECO:0007669"/>
    <property type="project" value="UniProtKB-ARBA"/>
</dbReference>
<dbReference type="FunFam" id="1.25.40.430:FF:000003">
    <property type="entry name" value="Checkpoint serine/threonine-protein kinase BUB1"/>
    <property type="match status" value="1"/>
</dbReference>
<feature type="domain" description="Protein kinase" evidence="7">
    <location>
        <begin position="558"/>
        <end position="845"/>
    </location>
</feature>
<evidence type="ECO:0000256" key="6">
    <source>
        <dbReference type="SAM" id="MobiDB-lite"/>
    </source>
</evidence>
<dbReference type="PROSITE" id="PS00108">
    <property type="entry name" value="PROTEIN_KINASE_ST"/>
    <property type="match status" value="1"/>
</dbReference>
<feature type="region of interest" description="Disordered" evidence="6">
    <location>
        <begin position="240"/>
        <end position="270"/>
    </location>
</feature>
<dbReference type="Pfam" id="PF00069">
    <property type="entry name" value="Pkinase"/>
    <property type="match status" value="1"/>
</dbReference>
<dbReference type="InterPro" id="IPR000719">
    <property type="entry name" value="Prot_kinase_dom"/>
</dbReference>
<organism evidence="9 10">
    <name type="scientific">Wickerhamomyces mucosus</name>
    <dbReference type="NCBI Taxonomy" id="1378264"/>
    <lineage>
        <taxon>Eukaryota</taxon>
        <taxon>Fungi</taxon>
        <taxon>Dikarya</taxon>
        <taxon>Ascomycota</taxon>
        <taxon>Saccharomycotina</taxon>
        <taxon>Saccharomycetes</taxon>
        <taxon>Phaffomycetales</taxon>
        <taxon>Wickerhamomycetaceae</taxon>
        <taxon>Wickerhamomyces</taxon>
    </lineage>
</organism>